<dbReference type="RefSeq" id="WP_074429774.1">
    <property type="nucleotide sequence ID" value="NZ_JANKBY010000047.1"/>
</dbReference>
<feature type="domain" description="Alpha/beta hydrolase fold-3" evidence="2">
    <location>
        <begin position="82"/>
        <end position="288"/>
    </location>
</feature>
<organism evidence="3 4">
    <name type="scientific">Terrisporobacter muris</name>
    <dbReference type="NCBI Taxonomy" id="2963284"/>
    <lineage>
        <taxon>Bacteria</taxon>
        <taxon>Bacillati</taxon>
        <taxon>Bacillota</taxon>
        <taxon>Clostridia</taxon>
        <taxon>Peptostreptococcales</taxon>
        <taxon>Peptostreptococcaceae</taxon>
        <taxon>Terrisporobacter</taxon>
    </lineage>
</organism>
<comment type="caution">
    <text evidence="3">The sequence shown here is derived from an EMBL/GenBank/DDBJ whole genome shotgun (WGS) entry which is preliminary data.</text>
</comment>
<dbReference type="InterPro" id="IPR029058">
    <property type="entry name" value="AB_hydrolase_fold"/>
</dbReference>
<dbReference type="AlphaFoldDB" id="A0A9X2MAH2"/>
<accession>A0A9X2MAH2</accession>
<dbReference type="PANTHER" id="PTHR48081">
    <property type="entry name" value="AB HYDROLASE SUPERFAMILY PROTEIN C4A8.06C"/>
    <property type="match status" value="1"/>
</dbReference>
<dbReference type="InterPro" id="IPR050300">
    <property type="entry name" value="GDXG_lipolytic_enzyme"/>
</dbReference>
<dbReference type="PANTHER" id="PTHR48081:SF8">
    <property type="entry name" value="ALPHA_BETA HYDROLASE FOLD-3 DOMAIN-CONTAINING PROTEIN-RELATED"/>
    <property type="match status" value="1"/>
</dbReference>
<gene>
    <name evidence="3" type="ORF">NSA58_05865</name>
</gene>
<keyword evidence="4" id="KW-1185">Reference proteome</keyword>
<evidence type="ECO:0000256" key="1">
    <source>
        <dbReference type="ARBA" id="ARBA00022801"/>
    </source>
</evidence>
<proteinExistence type="predicted"/>
<name>A0A9X2MAH2_9FIRM</name>
<dbReference type="EMBL" id="JANKBY010000047">
    <property type="protein sequence ID" value="MCR1822310.1"/>
    <property type="molecule type" value="Genomic_DNA"/>
</dbReference>
<evidence type="ECO:0000313" key="3">
    <source>
        <dbReference type="EMBL" id="MCR1822310.1"/>
    </source>
</evidence>
<dbReference type="InterPro" id="IPR013094">
    <property type="entry name" value="AB_hydrolase_3"/>
</dbReference>
<dbReference type="Proteomes" id="UP001140817">
    <property type="component" value="Unassembled WGS sequence"/>
</dbReference>
<sequence>MRVTPDMIDKQLRFKGKIMSRLVRYNSPKNFQINNKILEKLYKGKDSKKMICEEQYVTKKDGGVIRLCIYKPIDFKPNATGLLWIHGGGYAMRVPEQDMYYFENFTSVANCVIVAPDYASSLVKPYPAAFMDCYDILCWMKEKAHTLGIRDDQLFVGGGSCGGGLTAAISLYARDTKEVNIAFQMPLYPMIDDRMNTYSAIDNNAPVWDSINNELGWKLYLDDLFESDNVPKYAAPAREIDYSNLPPTFSFVGEIEPFHDETVTYMKNLREAGVKTHFSVYSGCYHGFDTICPKSEKGKSAIKEMLRVFKYATENYFAKQDN</sequence>
<reference evidence="3" key="1">
    <citation type="submission" date="2022-07" db="EMBL/GenBank/DDBJ databases">
        <title>Enhanced cultured diversity of the mouse gut microbiota enables custom-made synthetic communities.</title>
        <authorList>
            <person name="Afrizal A."/>
        </authorList>
    </citation>
    <scope>NUCLEOTIDE SEQUENCE</scope>
    <source>
        <strain evidence="3">DSM 29186</strain>
    </source>
</reference>
<keyword evidence="1 3" id="KW-0378">Hydrolase</keyword>
<evidence type="ECO:0000259" key="2">
    <source>
        <dbReference type="Pfam" id="PF07859"/>
    </source>
</evidence>
<dbReference type="SUPFAM" id="SSF53474">
    <property type="entry name" value="alpha/beta-Hydrolases"/>
    <property type="match status" value="1"/>
</dbReference>
<dbReference type="Pfam" id="PF07859">
    <property type="entry name" value="Abhydrolase_3"/>
    <property type="match status" value="1"/>
</dbReference>
<dbReference type="Gene3D" id="3.40.50.1820">
    <property type="entry name" value="alpha/beta hydrolase"/>
    <property type="match status" value="1"/>
</dbReference>
<evidence type="ECO:0000313" key="4">
    <source>
        <dbReference type="Proteomes" id="UP001140817"/>
    </source>
</evidence>
<dbReference type="GO" id="GO:0016787">
    <property type="term" value="F:hydrolase activity"/>
    <property type="evidence" value="ECO:0007669"/>
    <property type="project" value="UniProtKB-KW"/>
</dbReference>
<protein>
    <submittedName>
        <fullName evidence="3">Alpha/beta hydrolase</fullName>
    </submittedName>
</protein>